<sequence length="606" mass="67976">MSDDKPTKTPESTSSPSTSTSQPRQQEDFIASVRRFADEHISAALHSVFGIPSILQTPPSSNWIREEVERNRFENMNRREGGNGGEEPRSSNSRDGENGKNDGGTSGSGASGFGGSSGSSGQGPSTPSSSDTSSNKDRDDEIIVTITLPNIPMPPEVLLPEPLFNIGLRAIDSLDRNLSGHIAQLEKLINEEMERQKEISIAKQRKDYGIFQNDFERLLDMEARVKEARASRQRDGATAETVLIRGAHIHGGHPKFPTSRQTGQQQQQSILKELFGEDMYGAQRKYPLFTSFFDEFLPDGRYNEREEPSPEIVGGWKASTQSTITPIFSQENPFGQIFKMTMAPWIQKIYESSDPSRFDVKDRVMKRVKNDIWNDKREDNPSFEEFQKLMHEERTKAAKERMQLLVEKRQELEKMMKENREKDGKGNKQSEGATSPDSNAIERAKEGREPKTELELHDFFAELAEKNDTKTDGKRLVSESISITSTTDANGIKRTTRVSERRYSDGTVEKVEHLEDSVTNFRPFLGPLRSFNSSKDKSGDPLNHPVLRAIEEHKKQNEARPTEAKTPPTPTPTPTTTAPEAKDDDGRKDGGFGSWLWAPGNGKKKD</sequence>
<evidence type="ECO:0000256" key="1">
    <source>
        <dbReference type="SAM" id="Coils"/>
    </source>
</evidence>
<keyword evidence="4" id="KW-1185">Reference proteome</keyword>
<dbReference type="AlphaFoldDB" id="A0AAV9VXS4"/>
<name>A0AAV9VXS4_9PEZI</name>
<feature type="compositionally biased region" description="Low complexity" evidence="2">
    <location>
        <begin position="122"/>
        <end position="133"/>
    </location>
</feature>
<feature type="compositionally biased region" description="Basic and acidic residues" evidence="2">
    <location>
        <begin position="74"/>
        <end position="100"/>
    </location>
</feature>
<feature type="compositionally biased region" description="Polar residues" evidence="2">
    <location>
        <begin position="429"/>
        <end position="438"/>
    </location>
</feature>
<feature type="compositionally biased region" description="Basic and acidic residues" evidence="2">
    <location>
        <begin position="549"/>
        <end position="563"/>
    </location>
</feature>
<evidence type="ECO:0000256" key="2">
    <source>
        <dbReference type="SAM" id="MobiDB-lite"/>
    </source>
</evidence>
<evidence type="ECO:0000313" key="3">
    <source>
        <dbReference type="EMBL" id="KAK6498634.1"/>
    </source>
</evidence>
<feature type="region of interest" description="Disordered" evidence="2">
    <location>
        <begin position="418"/>
        <end position="450"/>
    </location>
</feature>
<protein>
    <submittedName>
        <fullName evidence="3">Uncharacterized protein</fullName>
    </submittedName>
</protein>
<feature type="coiled-coil region" evidence="1">
    <location>
        <begin position="171"/>
        <end position="205"/>
    </location>
</feature>
<feature type="compositionally biased region" description="Basic and acidic residues" evidence="2">
    <location>
        <begin position="418"/>
        <end position="428"/>
    </location>
</feature>
<dbReference type="EMBL" id="JAVHJL010000008">
    <property type="protein sequence ID" value="KAK6498634.1"/>
    <property type="molecule type" value="Genomic_DNA"/>
</dbReference>
<organism evidence="3 4">
    <name type="scientific">Arthrobotrys musiformis</name>
    <dbReference type="NCBI Taxonomy" id="47236"/>
    <lineage>
        <taxon>Eukaryota</taxon>
        <taxon>Fungi</taxon>
        <taxon>Dikarya</taxon>
        <taxon>Ascomycota</taxon>
        <taxon>Pezizomycotina</taxon>
        <taxon>Orbiliomycetes</taxon>
        <taxon>Orbiliales</taxon>
        <taxon>Orbiliaceae</taxon>
        <taxon>Arthrobotrys</taxon>
    </lineage>
</organism>
<proteinExistence type="predicted"/>
<feature type="compositionally biased region" description="Low complexity" evidence="2">
    <location>
        <begin position="9"/>
        <end position="21"/>
    </location>
</feature>
<feature type="compositionally biased region" description="Basic and acidic residues" evidence="2">
    <location>
        <begin position="580"/>
        <end position="590"/>
    </location>
</feature>
<evidence type="ECO:0000313" key="4">
    <source>
        <dbReference type="Proteomes" id="UP001370758"/>
    </source>
</evidence>
<dbReference type="Proteomes" id="UP001370758">
    <property type="component" value="Unassembled WGS sequence"/>
</dbReference>
<feature type="compositionally biased region" description="Gly residues" evidence="2">
    <location>
        <begin position="101"/>
        <end position="121"/>
    </location>
</feature>
<feature type="region of interest" description="Disordered" evidence="2">
    <location>
        <begin position="522"/>
        <end position="606"/>
    </location>
</feature>
<accession>A0AAV9VXS4</accession>
<comment type="caution">
    <text evidence="3">The sequence shown here is derived from an EMBL/GenBank/DDBJ whole genome shotgun (WGS) entry which is preliminary data.</text>
</comment>
<gene>
    <name evidence="3" type="ORF">TWF481_011215</name>
</gene>
<feature type="compositionally biased region" description="Basic and acidic residues" evidence="2">
    <location>
        <begin position="440"/>
        <end position="450"/>
    </location>
</feature>
<feature type="region of interest" description="Disordered" evidence="2">
    <location>
        <begin position="1"/>
        <end position="28"/>
    </location>
</feature>
<reference evidence="3 4" key="1">
    <citation type="submission" date="2023-08" db="EMBL/GenBank/DDBJ databases">
        <authorList>
            <person name="Palmer J.M."/>
        </authorList>
    </citation>
    <scope>NUCLEOTIDE SEQUENCE [LARGE SCALE GENOMIC DNA]</scope>
    <source>
        <strain evidence="3 4">TWF481</strain>
    </source>
</reference>
<feature type="region of interest" description="Disordered" evidence="2">
    <location>
        <begin position="74"/>
        <end position="137"/>
    </location>
</feature>
<keyword evidence="1" id="KW-0175">Coiled coil</keyword>